<organism evidence="1">
    <name type="scientific">freshwater metagenome</name>
    <dbReference type="NCBI Taxonomy" id="449393"/>
    <lineage>
        <taxon>unclassified sequences</taxon>
        <taxon>metagenomes</taxon>
        <taxon>ecological metagenomes</taxon>
    </lineage>
</organism>
<proteinExistence type="predicted"/>
<gene>
    <name evidence="1" type="ORF">UFOPK3609_01904</name>
</gene>
<dbReference type="AlphaFoldDB" id="A0A6J7IK25"/>
<name>A0A6J7IK25_9ZZZZ</name>
<accession>A0A6J7IK25</accession>
<dbReference type="EMBL" id="CAFBMQ010000361">
    <property type="protein sequence ID" value="CAB4930457.1"/>
    <property type="molecule type" value="Genomic_DNA"/>
</dbReference>
<protein>
    <submittedName>
        <fullName evidence="1">Unannotated protein</fullName>
    </submittedName>
</protein>
<reference evidence="1" key="1">
    <citation type="submission" date="2020-05" db="EMBL/GenBank/DDBJ databases">
        <authorList>
            <person name="Chiriac C."/>
            <person name="Salcher M."/>
            <person name="Ghai R."/>
            <person name="Kavagutti S V."/>
        </authorList>
    </citation>
    <scope>NUCLEOTIDE SEQUENCE</scope>
</reference>
<sequence>MGTEFPVLVDLRDLLSLDETVTEFEESLESLIARLGTMLTTHAGHL</sequence>
<evidence type="ECO:0000313" key="1">
    <source>
        <dbReference type="EMBL" id="CAB4930457.1"/>
    </source>
</evidence>